<accession>A0A3S3V5H4</accession>
<evidence type="ECO:0000313" key="2">
    <source>
        <dbReference type="Proteomes" id="UP000286701"/>
    </source>
</evidence>
<comment type="caution">
    <text evidence="1">The sequence shown here is derived from an EMBL/GenBank/DDBJ whole genome shotgun (WGS) entry which is preliminary data.</text>
</comment>
<dbReference type="Pfam" id="PF13715">
    <property type="entry name" value="CarbopepD_reg_2"/>
    <property type="match status" value="1"/>
</dbReference>
<evidence type="ECO:0000313" key="1">
    <source>
        <dbReference type="EMBL" id="RWY46057.1"/>
    </source>
</evidence>
<dbReference type="RefSeq" id="WP_128536474.1">
    <property type="nucleotide sequence ID" value="NZ_SBIW01000031.1"/>
</dbReference>
<dbReference type="OrthoDB" id="983143at2"/>
<reference evidence="1 2" key="1">
    <citation type="submission" date="2019-01" db="EMBL/GenBank/DDBJ databases">
        <title>Mucilaginibacter antarcticum sp. nov., isolated from antarctic soil.</title>
        <authorList>
            <person name="Yan Y.-Q."/>
            <person name="Du Z.-J."/>
        </authorList>
    </citation>
    <scope>NUCLEOTIDE SEQUENCE [LARGE SCALE GENOMIC DNA]</scope>
    <source>
        <strain evidence="1 2">F01003</strain>
    </source>
</reference>
<name>A0A3S3V5H4_9SPHI</name>
<dbReference type="Proteomes" id="UP000286701">
    <property type="component" value="Unassembled WGS sequence"/>
</dbReference>
<dbReference type="AlphaFoldDB" id="A0A3S3V5H4"/>
<keyword evidence="2" id="KW-1185">Reference proteome</keyword>
<dbReference type="GO" id="GO:0004180">
    <property type="term" value="F:carboxypeptidase activity"/>
    <property type="evidence" value="ECO:0007669"/>
    <property type="project" value="UniProtKB-KW"/>
</dbReference>
<dbReference type="InterPro" id="IPR043741">
    <property type="entry name" value="DUF5686"/>
</dbReference>
<dbReference type="InterPro" id="IPR008969">
    <property type="entry name" value="CarboxyPept-like_regulatory"/>
</dbReference>
<sequence>MSTLFGNATAKPIVDALESHLLLRCLFKNKPSRLIYCFLMLAPVWGLAQQADSLKKANEQLKHIGDTDRINHAKTRIITRVTGQVTDAISGQPLPAISIRYMSSGYGTSSDKQGKFVLVAPGSYTRVLFSYIGYQSVTKTIKAGQTNGLLIRLHSSQTELKEVSILSGKRGRYRNKGNPAVELIQQVIDHKEQNRMEHSDFLQYDQYERIGLSLFDLPSKLIRSRFFNKYKFMLDTTQIINEQPKTTLPVYISEKVFQNYYRKDPPKSIQILNAEKQINIIKFIDTVGVDIYLNRLYGNNIDIYSNNIFIITNQFLSPIADHAPEFYKFFILDTLQSDRGKLVELSFTPRYKGDLLFEGKLTVTLDGNYAVESCELDINKQININFMRNLQIRLDFEPFPGGRYYLSKSDVKADFGILRNKGTGVFGERTVFYSNYKLNEPLEANFYRGKGNQTMIKADKRDTTFWIKHRADTLATGQAQTYARLNRLQSMRSYKVASWLATTFVGNYANLGPVQLGQLTDAFSFDNLEGSRFQIGGRTTPQFDKSFYLDSYIGYGTKDKQLKYNVSAYLSLNKIPFYRYPNDYFKVSYQYDISIPGQNFSINTSQPPLSSFQSGASDYFIYSKIIKVDYVKEFDNHFSFDLALKSWNQQAAGNLVYRLNDMNHTLINNLVTNEVNLGFRYAPHEQVIQGTTDRTTIHSKYPIMNLLIRQGIKGVANNSYSFTNINASIEKRFYMSQLGYADVTLLGSFLIGKVPFPLLNISPANESIAYDPDAYNKMYYLEFVSDHYAGINFTQSFNGFFLNKIPLVKHLKWREYLSFKALYGGLRNENNPMYTKDLYDFPAGTTSTNGTYAFGNTPYIEAGAGIGNIFKILRIDIIKRFNYLDHPGITPYGVKFSFSPDF</sequence>
<keyword evidence="1" id="KW-0121">Carboxypeptidase</keyword>
<organism evidence="1 2">
    <name type="scientific">Mucilaginibacter gilvus</name>
    <dbReference type="NCBI Taxonomy" id="2305909"/>
    <lineage>
        <taxon>Bacteria</taxon>
        <taxon>Pseudomonadati</taxon>
        <taxon>Bacteroidota</taxon>
        <taxon>Sphingobacteriia</taxon>
        <taxon>Sphingobacteriales</taxon>
        <taxon>Sphingobacteriaceae</taxon>
        <taxon>Mucilaginibacter</taxon>
    </lineage>
</organism>
<protein>
    <submittedName>
        <fullName evidence="1">Carboxypeptidase-like regulatory domain-containing protein</fullName>
    </submittedName>
</protein>
<keyword evidence="1" id="KW-0378">Hydrolase</keyword>
<dbReference type="EMBL" id="SBIW01000031">
    <property type="protein sequence ID" value="RWY46057.1"/>
    <property type="molecule type" value="Genomic_DNA"/>
</dbReference>
<dbReference type="Pfam" id="PF18939">
    <property type="entry name" value="DUF5686"/>
    <property type="match status" value="1"/>
</dbReference>
<dbReference type="Gene3D" id="2.60.40.1120">
    <property type="entry name" value="Carboxypeptidase-like, regulatory domain"/>
    <property type="match status" value="1"/>
</dbReference>
<gene>
    <name evidence="1" type="ORF">EPL05_23720</name>
</gene>
<dbReference type="SUPFAM" id="SSF49464">
    <property type="entry name" value="Carboxypeptidase regulatory domain-like"/>
    <property type="match status" value="1"/>
</dbReference>
<keyword evidence="1" id="KW-0645">Protease</keyword>
<proteinExistence type="predicted"/>